<sequence length="109" mass="12393">MAVILPSGIFIPAKQRSKFLLAFEEHLFHSYDIVPTFKNSTGRNPSEVQFHFIGQTKHRPSSVAWNSKKAKKFIRDNLHVLNDGRKCLPGPPRTPINSIQIVDLDDEIV</sequence>
<evidence type="ECO:0000313" key="2">
    <source>
        <dbReference type="EMBL" id="JAT39884.1"/>
    </source>
</evidence>
<accession>A0A1B6MVB2</accession>
<reference evidence="2" key="1">
    <citation type="submission" date="2015-11" db="EMBL/GenBank/DDBJ databases">
        <title>De novo transcriptome assembly of four potential Pierce s Disease insect vectors from Arizona vineyards.</title>
        <authorList>
            <person name="Tassone E.E."/>
        </authorList>
    </citation>
    <scope>NUCLEOTIDE SEQUENCE</scope>
</reference>
<evidence type="ECO:0000313" key="1">
    <source>
        <dbReference type="EMBL" id="JAT08811.1"/>
    </source>
</evidence>
<dbReference type="EMBL" id="GEBQ01000093">
    <property type="protein sequence ID" value="JAT39884.1"/>
    <property type="molecule type" value="Transcribed_RNA"/>
</dbReference>
<gene>
    <name evidence="1" type="ORF">g.32784</name>
    <name evidence="2" type="ORF">g.32785</name>
</gene>
<proteinExistence type="predicted"/>
<name>A0A1B6MVB2_9HEMI</name>
<dbReference type="AlphaFoldDB" id="A0A1B6MVB2"/>
<feature type="non-terminal residue" evidence="2">
    <location>
        <position position="109"/>
    </location>
</feature>
<protein>
    <submittedName>
        <fullName evidence="2">Uncharacterized protein</fullName>
    </submittedName>
</protein>
<dbReference type="EMBL" id="GEBQ01031166">
    <property type="protein sequence ID" value="JAT08811.1"/>
    <property type="molecule type" value="Transcribed_RNA"/>
</dbReference>
<organism evidence="2">
    <name type="scientific">Graphocephala atropunctata</name>
    <dbReference type="NCBI Taxonomy" id="36148"/>
    <lineage>
        <taxon>Eukaryota</taxon>
        <taxon>Metazoa</taxon>
        <taxon>Ecdysozoa</taxon>
        <taxon>Arthropoda</taxon>
        <taxon>Hexapoda</taxon>
        <taxon>Insecta</taxon>
        <taxon>Pterygota</taxon>
        <taxon>Neoptera</taxon>
        <taxon>Paraneoptera</taxon>
        <taxon>Hemiptera</taxon>
        <taxon>Auchenorrhyncha</taxon>
        <taxon>Membracoidea</taxon>
        <taxon>Cicadellidae</taxon>
        <taxon>Cicadellinae</taxon>
        <taxon>Cicadellini</taxon>
        <taxon>Graphocephala</taxon>
    </lineage>
</organism>